<gene>
    <name evidence="2" type="ORF">KEC54_20055</name>
</gene>
<proteinExistence type="predicted"/>
<keyword evidence="1" id="KW-0812">Transmembrane</keyword>
<feature type="transmembrane region" description="Helical" evidence="1">
    <location>
        <begin position="55"/>
        <end position="74"/>
    </location>
</feature>
<dbReference type="RefSeq" id="WP_283535245.1">
    <property type="nucleotide sequence ID" value="NZ_CP073633.1"/>
</dbReference>
<sequence length="160" mass="17195">MRTIRAVPTVYTPSRALEWHCALACAAFALVLALPGATFETGDQWRRFATVMPEEAWASLMGTLAAIRIMALLVNGRWRRTPLLRALTASVGAGVWGYISMLMFNPTGPGISTGVGIYAVLALSDIRSAWRAGRDAEIAKRVAAMMHAAPPAPMPRGFAP</sequence>
<evidence type="ECO:0000313" key="3">
    <source>
        <dbReference type="Proteomes" id="UP001223720"/>
    </source>
</evidence>
<dbReference type="AlphaFoldDB" id="A0AAX3WB27"/>
<keyword evidence="1" id="KW-0472">Membrane</keyword>
<dbReference type="EMBL" id="CP073633">
    <property type="protein sequence ID" value="WHQ68640.1"/>
    <property type="molecule type" value="Genomic_DNA"/>
</dbReference>
<dbReference type="Proteomes" id="UP001223720">
    <property type="component" value="Chromosome"/>
</dbReference>
<evidence type="ECO:0000313" key="2">
    <source>
        <dbReference type="EMBL" id="WHQ68640.1"/>
    </source>
</evidence>
<feature type="transmembrane region" description="Helical" evidence="1">
    <location>
        <begin position="110"/>
        <end position="130"/>
    </location>
</feature>
<evidence type="ECO:0000256" key="1">
    <source>
        <dbReference type="SAM" id="Phobius"/>
    </source>
</evidence>
<keyword evidence="1" id="KW-1133">Transmembrane helix</keyword>
<reference evidence="2" key="1">
    <citation type="journal article" date="2022" name="Biotechnol. Bioprocess Eng.">
        <title>Pan-genome Analysis Reveals Comparative Genomic Features of Central Metabolic Pathways in Methylorubrum extorquens.</title>
        <authorList>
            <person name="Lee G.M."/>
            <person name="Scott-Nevros Z.K."/>
            <person name="Lee S.-M."/>
            <person name="Kim D."/>
        </authorList>
    </citation>
    <scope>NUCLEOTIDE SEQUENCE</scope>
    <source>
        <strain evidence="2">ATCC 55366</strain>
    </source>
</reference>
<organism evidence="2 3">
    <name type="scientific">Methylorubrum extorquens</name>
    <name type="common">Methylobacterium dichloromethanicum</name>
    <name type="synonym">Methylobacterium extorquens</name>
    <dbReference type="NCBI Taxonomy" id="408"/>
    <lineage>
        <taxon>Bacteria</taxon>
        <taxon>Pseudomonadati</taxon>
        <taxon>Pseudomonadota</taxon>
        <taxon>Alphaproteobacteria</taxon>
        <taxon>Hyphomicrobiales</taxon>
        <taxon>Methylobacteriaceae</taxon>
        <taxon>Methylorubrum</taxon>
    </lineage>
</organism>
<evidence type="ECO:0008006" key="4">
    <source>
        <dbReference type="Google" id="ProtNLM"/>
    </source>
</evidence>
<accession>A0AAX3WB27</accession>
<name>A0AAX3WB27_METEX</name>
<protein>
    <recommendedName>
        <fullName evidence="4">Transmembrane protein</fullName>
    </recommendedName>
</protein>
<feature type="transmembrane region" description="Helical" evidence="1">
    <location>
        <begin position="86"/>
        <end position="104"/>
    </location>
</feature>